<comment type="subcellular location">
    <subcellularLocation>
        <location evidence="15">Periplasm</location>
    </subcellularLocation>
</comment>
<dbReference type="InterPro" id="IPR050123">
    <property type="entry name" value="Prok_molybdopt-oxidoreductase"/>
</dbReference>
<dbReference type="NCBIfam" id="TIGR01706">
    <property type="entry name" value="NAPA"/>
    <property type="match status" value="1"/>
</dbReference>
<dbReference type="FunFam" id="2.40.40.20:FF:000005">
    <property type="entry name" value="Periplasmic nitrate reductase"/>
    <property type="match status" value="1"/>
</dbReference>
<dbReference type="GO" id="GO:0016020">
    <property type="term" value="C:membrane"/>
    <property type="evidence" value="ECO:0007669"/>
    <property type="project" value="TreeGrafter"/>
</dbReference>
<dbReference type="SUPFAM" id="SSF50692">
    <property type="entry name" value="ADC-like"/>
    <property type="match status" value="1"/>
</dbReference>
<evidence type="ECO:0000256" key="16">
    <source>
        <dbReference type="SAM" id="SignalP"/>
    </source>
</evidence>
<feature type="binding site" evidence="15">
    <location>
        <position position="154"/>
    </location>
    <ligand>
        <name>Mo-bis(molybdopterin guanine dinucleotide)</name>
        <dbReference type="ChEBI" id="CHEBI:60539"/>
    </ligand>
</feature>
<dbReference type="NCBIfam" id="TIGR01409">
    <property type="entry name" value="TAT_signal_seq"/>
    <property type="match status" value="1"/>
</dbReference>
<dbReference type="GO" id="GO:0051539">
    <property type="term" value="F:4 iron, 4 sulfur cluster binding"/>
    <property type="evidence" value="ECO:0007669"/>
    <property type="project" value="UniProtKB-KW"/>
</dbReference>
<feature type="signal peptide" evidence="16">
    <location>
        <begin position="1"/>
        <end position="31"/>
    </location>
</feature>
<feature type="binding site" evidence="15">
    <location>
        <position position="87"/>
    </location>
    <ligand>
        <name>Mo-bis(molybdopterin guanine dinucleotide)</name>
        <dbReference type="ChEBI" id="CHEBI:60539"/>
    </ligand>
</feature>
<organism evidence="18 19">
    <name type="scientific">Paracoccus lutimaris</name>
    <dbReference type="NCBI Taxonomy" id="1490030"/>
    <lineage>
        <taxon>Bacteria</taxon>
        <taxon>Pseudomonadati</taxon>
        <taxon>Pseudomonadota</taxon>
        <taxon>Alphaproteobacteria</taxon>
        <taxon>Rhodobacterales</taxon>
        <taxon>Paracoccaceae</taxon>
        <taxon>Paracoccus</taxon>
    </lineage>
</organism>
<evidence type="ECO:0000256" key="10">
    <source>
        <dbReference type="ARBA" id="ARBA00023004"/>
    </source>
</evidence>
<dbReference type="GO" id="GO:0042128">
    <property type="term" value="P:nitrate assimilation"/>
    <property type="evidence" value="ECO:0007669"/>
    <property type="project" value="UniProtKB-UniRule"/>
</dbReference>
<evidence type="ECO:0000256" key="4">
    <source>
        <dbReference type="ARBA" id="ARBA00022505"/>
    </source>
</evidence>
<dbReference type="GO" id="GO:0045333">
    <property type="term" value="P:cellular respiration"/>
    <property type="evidence" value="ECO:0007669"/>
    <property type="project" value="UniProtKB-ARBA"/>
</dbReference>
<gene>
    <name evidence="15" type="primary">napA</name>
    <name evidence="18" type="ORF">DFP89_102203</name>
</gene>
<feature type="binding site" evidence="15">
    <location>
        <position position="563"/>
    </location>
    <ligand>
        <name>Mo-bis(molybdopterin guanine dinucleotide)</name>
        <dbReference type="ChEBI" id="CHEBI:60539"/>
    </ligand>
</feature>
<dbReference type="PANTHER" id="PTHR43105">
    <property type="entry name" value="RESPIRATORY NITRATE REDUCTASE"/>
    <property type="match status" value="1"/>
</dbReference>
<comment type="similarity">
    <text evidence="1 15">Belongs to the prokaryotic molybdopterin-containing oxidoreductase family. NasA/NapA/NarB subfamily.</text>
</comment>
<evidence type="ECO:0000256" key="12">
    <source>
        <dbReference type="ARBA" id="ARBA00023063"/>
    </source>
</evidence>
<evidence type="ECO:0000313" key="18">
    <source>
        <dbReference type="EMBL" id="RCW88273.1"/>
    </source>
</evidence>
<comment type="cofactor">
    <cofactor evidence="15">
        <name>Mo-bis(molybdopterin guanine dinucleotide)</name>
        <dbReference type="ChEBI" id="CHEBI:60539"/>
    </cofactor>
    <text evidence="15">Binds 1 molybdenum-bis(molybdopterin guanine dinucleotide) (Mo-bis-MGD) cofactor per subunit.</text>
</comment>
<feature type="binding site" evidence="15">
    <location>
        <begin position="725"/>
        <end position="734"/>
    </location>
    <ligand>
        <name>Mo-bis(molybdopterin guanine dinucleotide)</name>
        <dbReference type="ChEBI" id="CHEBI:60539"/>
    </ligand>
</feature>
<feature type="binding site" evidence="15">
    <location>
        <begin position="266"/>
        <end position="268"/>
    </location>
    <ligand>
        <name>Mo-bis(molybdopterin guanine dinucleotide)</name>
        <dbReference type="ChEBI" id="CHEBI:60539"/>
    </ligand>
</feature>
<dbReference type="Pfam" id="PF00384">
    <property type="entry name" value="Molybdopterin"/>
    <property type="match status" value="1"/>
</dbReference>
<sequence>MTPNLTRRDLLKTQAVAVAASAAGFSLPAAAQPVSGGVEALEIKWSKAPCRFCGTGCGVMVGVKEGKVVATHGDMKAEVNRGLNCVKGYFLSKIMYGNDRLTTPLMRKTNGVFDKEGQFEPVTWDEAFDTMAARVKEVLKAKGPEGIGMFGSGQWTVMEGYSASKLMRGGFRSNNLDPNARHCMASAAVAFMRTFGIDEPMGCYDDFEHADAFVLWGSNMAEMHPILWTRLADRRLGTPGVKCAVLSTFTHRSMDLADIPIVFKPGTDLAILNYIANHIIQTGRVNEDFVAKHTVFKKGQTDIGYGLRPEHPLEQAATGAAEAGKMHPSDFEAYKAFVADYTLDYVSELSGVEPGFLEELAELYADPTKKVMSLWTMGFNQHVRGVWANQLVYNIHLLTGKISEPGNSPFSLTGQPSACGTAREVGTFAHRLPADMVVTNPEHVAHTEELWKLPHGLLNPKPGYHAVLQDRMLKDGKLNFYWIQVTNNLQAAPNSENETYQGYRNPDNMIVVSDAYPTVTALAADIILPAAMWVEKEGVYGNAERRTHAWHQLVNAPGEARSDTWQLVEFSKRFTTEECWPAELLEANPEYKGKTLYDVLFANGQVDKFPLSEIHKDYANQEANDFGFYIQKGLFEEYAAFGRGHGHDLAPYDTYQSDEVRGLRWPVVDGKETLWRFREGYDPYVEAGSGVQFYGNKDKRAVILAVPYEPPAESPDDEYDFWLVTGRVLEHWHSGSMTMRVPELYKSFPGAVLFMNAGDARERGFNQGSEVRVISRRGEVRMRVETRGRNRMPTGVVFVPWFDASKLINKVTLDATDPISKQTDFKKCAVKIVLA</sequence>
<dbReference type="InterPro" id="IPR009010">
    <property type="entry name" value="Asp_de-COase-like_dom_sf"/>
</dbReference>
<comment type="PTM">
    <text evidence="15">Predicted to be exported by the Tat system. The position of the signal peptide cleavage has not been experimentally proven.</text>
</comment>
<feature type="binding site" evidence="15">
    <location>
        <begin position="216"/>
        <end position="223"/>
    </location>
    <ligand>
        <name>Mo-bis(molybdopterin guanine dinucleotide)</name>
        <dbReference type="ChEBI" id="CHEBI:60539"/>
    </ligand>
</feature>
<feature type="binding site" evidence="15">
    <location>
        <begin position="247"/>
        <end position="251"/>
    </location>
    <ligand>
        <name>Mo-bis(molybdopterin guanine dinucleotide)</name>
        <dbReference type="ChEBI" id="CHEBI:60539"/>
    </ligand>
</feature>
<evidence type="ECO:0000256" key="6">
    <source>
        <dbReference type="ARBA" id="ARBA00022729"/>
    </source>
</evidence>
<dbReference type="GO" id="GO:0043546">
    <property type="term" value="F:molybdopterin cofactor binding"/>
    <property type="evidence" value="ECO:0007669"/>
    <property type="project" value="InterPro"/>
</dbReference>
<feature type="binding site" evidence="15">
    <location>
        <position position="53"/>
    </location>
    <ligand>
        <name>[4Fe-4S] cluster</name>
        <dbReference type="ChEBI" id="CHEBI:49883"/>
    </ligand>
</feature>
<dbReference type="PROSITE" id="PS00551">
    <property type="entry name" value="MOLYBDOPTERIN_PROK_1"/>
    <property type="match status" value="1"/>
</dbReference>
<evidence type="ECO:0000256" key="3">
    <source>
        <dbReference type="ARBA" id="ARBA00022485"/>
    </source>
</evidence>
<protein>
    <recommendedName>
        <fullName evidence="15">Periplasmic nitrate reductase</fullName>
        <ecNumber evidence="15">1.9.6.1</ecNumber>
    </recommendedName>
</protein>
<dbReference type="PROSITE" id="PS51669">
    <property type="entry name" value="4FE4S_MOW_BIS_MGD"/>
    <property type="match status" value="1"/>
</dbReference>
<feature type="binding site" evidence="15">
    <location>
        <position position="826"/>
    </location>
    <ligand>
        <name>Mo-bis(molybdopterin guanine dinucleotide)</name>
        <dbReference type="ChEBI" id="CHEBI:60539"/>
    </ligand>
</feature>
<comment type="catalytic activity">
    <reaction evidence="13 15">
        <text>2 Fe(II)-[cytochrome] + nitrate + 2 H(+) = 2 Fe(III)-[cytochrome] + nitrite + H2O</text>
        <dbReference type="Rhea" id="RHEA:12909"/>
        <dbReference type="Rhea" id="RHEA-COMP:11777"/>
        <dbReference type="Rhea" id="RHEA-COMP:11778"/>
        <dbReference type="ChEBI" id="CHEBI:15377"/>
        <dbReference type="ChEBI" id="CHEBI:15378"/>
        <dbReference type="ChEBI" id="CHEBI:16301"/>
        <dbReference type="ChEBI" id="CHEBI:17632"/>
        <dbReference type="ChEBI" id="CHEBI:29033"/>
        <dbReference type="ChEBI" id="CHEBI:29034"/>
        <dbReference type="EC" id="1.9.6.1"/>
    </reaction>
</comment>
<dbReference type="InterPro" id="IPR006963">
    <property type="entry name" value="Mopterin_OxRdtase_4Fe-4S_dom"/>
</dbReference>
<dbReference type="Gene3D" id="3.40.50.740">
    <property type="match status" value="1"/>
</dbReference>
<proteinExistence type="inferred from homology"/>
<dbReference type="InterPro" id="IPR019546">
    <property type="entry name" value="TAT_signal_bac_arc"/>
</dbReference>
<dbReference type="SUPFAM" id="SSF53706">
    <property type="entry name" value="Formate dehydrogenase/DMSO reductase, domains 1-3"/>
    <property type="match status" value="1"/>
</dbReference>
<dbReference type="InterPro" id="IPR006311">
    <property type="entry name" value="TAT_signal"/>
</dbReference>
<evidence type="ECO:0000256" key="2">
    <source>
        <dbReference type="ARBA" id="ARBA00022448"/>
    </source>
</evidence>
<dbReference type="PROSITE" id="PS51318">
    <property type="entry name" value="TAT"/>
    <property type="match status" value="1"/>
</dbReference>
<feature type="binding site" evidence="15">
    <location>
        <position position="381"/>
    </location>
    <ligand>
        <name>Mo-bis(molybdopterin guanine dinucleotide)</name>
        <dbReference type="ChEBI" id="CHEBI:60539"/>
    </ligand>
</feature>
<dbReference type="EC" id="1.9.6.1" evidence="15"/>
<dbReference type="PANTHER" id="PTHR43105:SF11">
    <property type="entry name" value="PERIPLASMIC NITRATE REDUCTASE"/>
    <property type="match status" value="1"/>
</dbReference>
<keyword evidence="6 15" id="KW-0732">Signal</keyword>
<feature type="chain" id="PRO_5016680183" description="Periplasmic nitrate reductase" evidence="16">
    <location>
        <begin position="32"/>
        <end position="835"/>
    </location>
</feature>
<comment type="subunit">
    <text evidence="15">Component of the periplasmic nitrate reductase NapAB complex composed of NapA and NapB.</text>
</comment>
<dbReference type="GO" id="GO:0050140">
    <property type="term" value="F:nitrate reductase (cytochrome) activity"/>
    <property type="evidence" value="ECO:0007669"/>
    <property type="project" value="UniProtKB-EC"/>
</dbReference>
<dbReference type="InterPro" id="IPR041957">
    <property type="entry name" value="CT_Nitrate-R-NapA-like"/>
</dbReference>
<feature type="binding site" evidence="15">
    <location>
        <position position="536"/>
    </location>
    <ligand>
        <name>Mo-bis(molybdopterin guanine dinucleotide)</name>
        <dbReference type="ChEBI" id="CHEBI:60539"/>
    </ligand>
</feature>
<dbReference type="Gene3D" id="2.40.40.20">
    <property type="match status" value="1"/>
</dbReference>
<dbReference type="SMART" id="SM00926">
    <property type="entry name" value="Molybdop_Fe4S4"/>
    <property type="match status" value="1"/>
</dbReference>
<feature type="binding site" evidence="15">
    <location>
        <position position="487"/>
    </location>
    <ligand>
        <name>Mo-bis(molybdopterin guanine dinucleotide)</name>
        <dbReference type="ChEBI" id="CHEBI:60539"/>
    </ligand>
</feature>
<keyword evidence="2 15" id="KW-0813">Transport</keyword>
<name>A0A368Z782_9RHOB</name>
<feature type="binding site" evidence="15">
    <location>
        <position position="183"/>
    </location>
    <ligand>
        <name>Mo-bis(molybdopterin guanine dinucleotide)</name>
        <dbReference type="ChEBI" id="CHEBI:60539"/>
    </ligand>
</feature>
<keyword evidence="12 15" id="KW-0534">Nitrate assimilation</keyword>
<evidence type="ECO:0000256" key="8">
    <source>
        <dbReference type="ARBA" id="ARBA00022982"/>
    </source>
</evidence>
<dbReference type="HAMAP" id="MF_01630">
    <property type="entry name" value="Nitrate_reduct_NapA"/>
    <property type="match status" value="1"/>
</dbReference>
<dbReference type="Pfam" id="PF04879">
    <property type="entry name" value="Molybdop_Fe4S4"/>
    <property type="match status" value="1"/>
</dbReference>
<dbReference type="InterPro" id="IPR006657">
    <property type="entry name" value="MoPterin_dinucl-bd_dom"/>
</dbReference>
<dbReference type="GO" id="GO:0009325">
    <property type="term" value="C:nitrate reductase complex"/>
    <property type="evidence" value="ECO:0007669"/>
    <property type="project" value="TreeGrafter"/>
</dbReference>
<feature type="domain" description="4Fe-4S Mo/W bis-MGD-type" evidence="17">
    <location>
        <begin position="43"/>
        <end position="99"/>
    </location>
</feature>
<evidence type="ECO:0000256" key="5">
    <source>
        <dbReference type="ARBA" id="ARBA00022723"/>
    </source>
</evidence>
<keyword evidence="4 15" id="KW-0500">Molybdenum</keyword>
<dbReference type="OrthoDB" id="9816402at2"/>
<dbReference type="GO" id="GO:0006777">
    <property type="term" value="P:Mo-molybdopterin cofactor biosynthetic process"/>
    <property type="evidence" value="ECO:0007669"/>
    <property type="project" value="UniProtKB-UniRule"/>
</dbReference>
<dbReference type="GO" id="GO:0042597">
    <property type="term" value="C:periplasmic space"/>
    <property type="evidence" value="ECO:0007669"/>
    <property type="project" value="UniProtKB-SubCell"/>
</dbReference>
<comment type="function">
    <text evidence="14 15">Catalytic subunit of the periplasmic nitrate reductase complex NapAB. Receives electrons from NapB and catalyzes the reduction of nitrate to nitrite.</text>
</comment>
<dbReference type="NCBIfam" id="NF010055">
    <property type="entry name" value="PRK13532.1"/>
    <property type="match status" value="1"/>
</dbReference>
<feature type="binding site" evidence="15">
    <location>
        <position position="50"/>
    </location>
    <ligand>
        <name>[4Fe-4S] cluster</name>
        <dbReference type="ChEBI" id="CHEBI:49883"/>
    </ligand>
</feature>
<evidence type="ECO:0000313" key="19">
    <source>
        <dbReference type="Proteomes" id="UP000253345"/>
    </source>
</evidence>
<evidence type="ECO:0000256" key="11">
    <source>
        <dbReference type="ARBA" id="ARBA00023014"/>
    </source>
</evidence>
<evidence type="ECO:0000256" key="13">
    <source>
        <dbReference type="ARBA" id="ARBA00052176"/>
    </source>
</evidence>
<evidence type="ECO:0000256" key="15">
    <source>
        <dbReference type="HAMAP-Rule" id="MF_01630"/>
    </source>
</evidence>
<dbReference type="AlphaFoldDB" id="A0A368Z782"/>
<evidence type="ECO:0000256" key="14">
    <source>
        <dbReference type="ARBA" id="ARBA00055000"/>
    </source>
</evidence>
<reference evidence="18 19" key="1">
    <citation type="submission" date="2018-07" db="EMBL/GenBank/DDBJ databases">
        <title>Genomic Encyclopedia of Type Strains, Phase III (KMG-III): the genomes of soil and plant-associated and newly described type strains.</title>
        <authorList>
            <person name="Whitman W."/>
        </authorList>
    </citation>
    <scope>NUCLEOTIDE SEQUENCE [LARGE SCALE GENOMIC DNA]</scope>
    <source>
        <strain evidence="18 19">CECT 8525</strain>
    </source>
</reference>
<dbReference type="GO" id="GO:0030151">
    <property type="term" value="F:molybdenum ion binding"/>
    <property type="evidence" value="ECO:0007669"/>
    <property type="project" value="InterPro"/>
</dbReference>
<dbReference type="Gene3D" id="3.40.228.10">
    <property type="entry name" value="Dimethylsulfoxide Reductase, domain 2"/>
    <property type="match status" value="1"/>
</dbReference>
<feature type="binding site" evidence="15">
    <location>
        <position position="809"/>
    </location>
    <ligand>
        <name>Mo-bis(molybdopterin guanine dinucleotide)</name>
        <dbReference type="ChEBI" id="CHEBI:60539"/>
    </ligand>
</feature>
<dbReference type="InterPro" id="IPR010051">
    <property type="entry name" value="Periplasm_NO3_reductase_lsu"/>
</dbReference>
<keyword evidence="7 15" id="KW-0574">Periplasm</keyword>
<dbReference type="GO" id="GO:0005506">
    <property type="term" value="F:iron ion binding"/>
    <property type="evidence" value="ECO:0007669"/>
    <property type="project" value="UniProtKB-UniRule"/>
</dbReference>
<feature type="binding site" evidence="15">
    <location>
        <begin position="513"/>
        <end position="514"/>
    </location>
    <ligand>
        <name>Mo-bis(molybdopterin guanine dinucleotide)</name>
        <dbReference type="ChEBI" id="CHEBI:60539"/>
    </ligand>
</feature>
<evidence type="ECO:0000256" key="9">
    <source>
        <dbReference type="ARBA" id="ARBA00023002"/>
    </source>
</evidence>
<dbReference type="Gene3D" id="3.30.200.210">
    <property type="match status" value="1"/>
</dbReference>
<dbReference type="RefSeq" id="WP_114347999.1">
    <property type="nucleotide sequence ID" value="NZ_QPJL01000002.1"/>
</dbReference>
<keyword evidence="3 15" id="KW-0004">4Fe-4S</keyword>
<dbReference type="GO" id="GO:0009055">
    <property type="term" value="F:electron transfer activity"/>
    <property type="evidence" value="ECO:0007669"/>
    <property type="project" value="UniProtKB-UniRule"/>
</dbReference>
<comment type="cofactor">
    <cofactor evidence="15">
        <name>[4Fe-4S] cluster</name>
        <dbReference type="ChEBI" id="CHEBI:49883"/>
    </cofactor>
    <text evidence="15">Binds 1 [4Fe-4S] cluster.</text>
</comment>
<comment type="caution">
    <text evidence="18">The sequence shown here is derived from an EMBL/GenBank/DDBJ whole genome shotgun (WGS) entry which is preliminary data.</text>
</comment>
<keyword evidence="9 15" id="KW-0560">Oxidoreductase</keyword>
<accession>A0A368Z782</accession>
<dbReference type="CDD" id="cd02791">
    <property type="entry name" value="MopB_CT_Nitrate-R-NapA-like"/>
    <property type="match status" value="1"/>
</dbReference>
<feature type="binding site" evidence="15">
    <location>
        <position position="377"/>
    </location>
    <ligand>
        <name>Mo-bis(molybdopterin guanine dinucleotide)</name>
        <dbReference type="ChEBI" id="CHEBI:60539"/>
    </ligand>
</feature>
<keyword evidence="19" id="KW-1185">Reference proteome</keyword>
<feature type="binding site" evidence="15">
    <location>
        <position position="179"/>
    </location>
    <ligand>
        <name>Mo-bis(molybdopterin guanine dinucleotide)</name>
        <dbReference type="ChEBI" id="CHEBI:60539"/>
    </ligand>
</feature>
<keyword evidence="8 15" id="KW-0249">Electron transport</keyword>
<dbReference type="CDD" id="cd02754">
    <property type="entry name" value="MopB_Nitrate-R-NapA-like"/>
    <property type="match status" value="1"/>
</dbReference>
<dbReference type="InterPro" id="IPR006656">
    <property type="entry name" value="Mopterin_OxRdtase"/>
</dbReference>
<keyword evidence="5 15" id="KW-0479">Metal-binding</keyword>
<dbReference type="Proteomes" id="UP000253345">
    <property type="component" value="Unassembled WGS sequence"/>
</dbReference>
<evidence type="ECO:0000256" key="1">
    <source>
        <dbReference type="ARBA" id="ARBA00008747"/>
    </source>
</evidence>
<feature type="binding site" evidence="15">
    <location>
        <position position="85"/>
    </location>
    <ligand>
        <name>[4Fe-4S] cluster</name>
        <dbReference type="ChEBI" id="CHEBI:49883"/>
    </ligand>
</feature>
<dbReference type="EMBL" id="QPJL01000002">
    <property type="protein sequence ID" value="RCW88273.1"/>
    <property type="molecule type" value="Genomic_DNA"/>
</dbReference>
<dbReference type="Pfam" id="PF01568">
    <property type="entry name" value="Molydop_binding"/>
    <property type="match status" value="1"/>
</dbReference>
<evidence type="ECO:0000259" key="17">
    <source>
        <dbReference type="PROSITE" id="PS51669"/>
    </source>
</evidence>
<keyword evidence="11 15" id="KW-0411">Iron-sulfur</keyword>
<keyword evidence="10 15" id="KW-0408">Iron</keyword>
<dbReference type="InterPro" id="IPR027467">
    <property type="entry name" value="MopterinOxRdtase_cofactor_BS"/>
</dbReference>
<feature type="binding site" evidence="15">
    <location>
        <position position="57"/>
    </location>
    <ligand>
        <name>[4Fe-4S] cluster</name>
        <dbReference type="ChEBI" id="CHEBI:49883"/>
    </ligand>
</feature>
<feature type="binding site" evidence="15">
    <location>
        <position position="801"/>
    </location>
    <ligand>
        <name>substrate</name>
    </ligand>
</feature>
<evidence type="ECO:0000256" key="7">
    <source>
        <dbReference type="ARBA" id="ARBA00022764"/>
    </source>
</evidence>